<accession>A0A814S5H3</accession>
<sequence length="66" mass="8070">NEEFSIAFDDRPHKMPYEDFYIDAYLNNEEIERAFDLIQLIWHKIFEVIRFYMNLGMDSFDAKVKS</sequence>
<reference evidence="1" key="1">
    <citation type="submission" date="2021-02" db="EMBL/GenBank/DDBJ databases">
        <authorList>
            <person name="Nowell W R."/>
        </authorList>
    </citation>
    <scope>NUCLEOTIDE SEQUENCE</scope>
    <source>
        <strain evidence="1">Ploen Becks lab</strain>
    </source>
</reference>
<proteinExistence type="predicted"/>
<protein>
    <submittedName>
        <fullName evidence="1">Uncharacterized protein</fullName>
    </submittedName>
</protein>
<comment type="caution">
    <text evidence="1">The sequence shown here is derived from an EMBL/GenBank/DDBJ whole genome shotgun (WGS) entry which is preliminary data.</text>
</comment>
<name>A0A814S5H3_9BILA</name>
<dbReference type="AlphaFoldDB" id="A0A814S5H3"/>
<keyword evidence="2" id="KW-1185">Reference proteome</keyword>
<organism evidence="1 2">
    <name type="scientific">Brachionus calyciflorus</name>
    <dbReference type="NCBI Taxonomy" id="104777"/>
    <lineage>
        <taxon>Eukaryota</taxon>
        <taxon>Metazoa</taxon>
        <taxon>Spiralia</taxon>
        <taxon>Gnathifera</taxon>
        <taxon>Rotifera</taxon>
        <taxon>Eurotatoria</taxon>
        <taxon>Monogononta</taxon>
        <taxon>Pseudotrocha</taxon>
        <taxon>Ploima</taxon>
        <taxon>Brachionidae</taxon>
        <taxon>Brachionus</taxon>
    </lineage>
</organism>
<dbReference type="OrthoDB" id="436496at2759"/>
<evidence type="ECO:0000313" key="2">
    <source>
        <dbReference type="Proteomes" id="UP000663879"/>
    </source>
</evidence>
<gene>
    <name evidence="1" type="ORF">OXX778_LOCUS22952</name>
</gene>
<dbReference type="EMBL" id="CAJNOC010010715">
    <property type="protein sequence ID" value="CAF1142440.1"/>
    <property type="molecule type" value="Genomic_DNA"/>
</dbReference>
<evidence type="ECO:0000313" key="1">
    <source>
        <dbReference type="EMBL" id="CAF1142440.1"/>
    </source>
</evidence>
<dbReference type="Proteomes" id="UP000663879">
    <property type="component" value="Unassembled WGS sequence"/>
</dbReference>
<feature type="non-terminal residue" evidence="1">
    <location>
        <position position="1"/>
    </location>
</feature>